<dbReference type="PANTHER" id="PTHR30595">
    <property type="entry name" value="GLPR-RELATED TRANSCRIPTIONAL REPRESSOR"/>
    <property type="match status" value="1"/>
</dbReference>
<evidence type="ECO:0000313" key="3">
    <source>
        <dbReference type="Proteomes" id="UP000229504"/>
    </source>
</evidence>
<dbReference type="InterPro" id="IPR007421">
    <property type="entry name" value="Schlafen_AlbA_2_dom"/>
</dbReference>
<dbReference type="Pfam" id="PF13749">
    <property type="entry name" value="HATPase_c_4"/>
    <property type="match status" value="1"/>
</dbReference>
<protein>
    <submittedName>
        <fullName evidence="2">Transcriptional regulator</fullName>
    </submittedName>
</protein>
<dbReference type="EMBL" id="NIQU01000007">
    <property type="protein sequence ID" value="PIA67321.1"/>
    <property type="molecule type" value="Genomic_DNA"/>
</dbReference>
<gene>
    <name evidence="2" type="ORF">CDO35_17935</name>
</gene>
<dbReference type="InterPro" id="IPR038461">
    <property type="entry name" value="Schlafen_AlbA_2_dom_sf"/>
</dbReference>
<accession>A0A2G5FH91</accession>
<dbReference type="PANTHER" id="PTHR30595:SF6">
    <property type="entry name" value="SCHLAFEN ALBA-2 DOMAIN-CONTAINING PROTEIN"/>
    <property type="match status" value="1"/>
</dbReference>
<dbReference type="Proteomes" id="UP000229504">
    <property type="component" value="Unassembled WGS sequence"/>
</dbReference>
<dbReference type="RefSeq" id="WP_099526036.1">
    <property type="nucleotide sequence ID" value="NZ_NIQU01000007.1"/>
</dbReference>
<organism evidence="2 3">
    <name type="scientific">Pseudomonas sediminis</name>
    <dbReference type="NCBI Taxonomy" id="1691904"/>
    <lineage>
        <taxon>Bacteria</taxon>
        <taxon>Pseudomonadati</taxon>
        <taxon>Pseudomonadota</taxon>
        <taxon>Gammaproteobacteria</taxon>
        <taxon>Pseudomonadales</taxon>
        <taxon>Pseudomonadaceae</taxon>
        <taxon>Pseudomonas</taxon>
    </lineage>
</organism>
<evidence type="ECO:0000259" key="1">
    <source>
        <dbReference type="Pfam" id="PF04326"/>
    </source>
</evidence>
<dbReference type="Pfam" id="PF04326">
    <property type="entry name" value="SLFN_AlbA_2"/>
    <property type="match status" value="1"/>
</dbReference>
<evidence type="ECO:0000313" key="2">
    <source>
        <dbReference type="EMBL" id="PIA67321.1"/>
    </source>
</evidence>
<name>A0A2G5FH91_9PSED</name>
<dbReference type="AlphaFoldDB" id="A0A2G5FH91"/>
<dbReference type="InterPro" id="IPR038475">
    <property type="entry name" value="RecG_C_sf"/>
</dbReference>
<dbReference type="Gene3D" id="3.30.950.30">
    <property type="entry name" value="Schlafen, AAA domain"/>
    <property type="match status" value="1"/>
</dbReference>
<dbReference type="Gene3D" id="3.30.565.60">
    <property type="match status" value="1"/>
</dbReference>
<proteinExistence type="predicted"/>
<comment type="caution">
    <text evidence="2">The sequence shown here is derived from an EMBL/GenBank/DDBJ whole genome shotgun (WGS) entry which is preliminary data.</text>
</comment>
<reference evidence="3" key="1">
    <citation type="submission" date="2017-06" db="EMBL/GenBank/DDBJ databases">
        <authorList>
            <person name="Rastogi G."/>
            <person name="Vaishampayan P."/>
            <person name="Seuylemezian A."/>
        </authorList>
    </citation>
    <scope>NUCLEOTIDE SEQUENCE [LARGE SCALE GENOMIC DNA]</scope>
    <source>
        <strain evidence="3">PI11</strain>
    </source>
</reference>
<feature type="domain" description="Schlafen AlbA-2" evidence="1">
    <location>
        <begin position="23"/>
        <end position="144"/>
    </location>
</feature>
<sequence>MTLDRDESYLVGLVRELCKLPAETTWVEFKENNSDPAEIGEYLSALSNAAALDGKSNAYLLWGISNNGHEVVGTQFNPHAARKGNEELESWLLRSLSPRLHFRFHRLMVDDKPVVILEIPRASGRPTQFEGREFIRIGSYKKPLKDFPDQERSLWRIFDLTPFEAQLAATQLSANEVLALLDYPAYFDLRNLPLPTDQVGILARLSDEAMLVRNQAGSWDITNLGAILFAKDLHRFKSLSRKAVRVIVYEGKGRLKTLREQEGHKGYASGFLGLIDYISALLPRNEVVGKAIRKDVPMYPDLAVRELVANALIHQDFSITGMGPTVEVFADRMEITNPGVPLVSTARFLDSPPRSRNESLASFMRLVGICEERGSGVDKVVFETELYQLPAPRFETEDHATRVMLFAHRALKDMDRNDRVHACYMHACLRCVEQDPMTNASLRERFGIEAHNSAIASRIIRDALEAQQIKPYDPDQGNRNARYLPWWA</sequence>